<protein>
    <submittedName>
        <fullName evidence="1">Uncharacterized protein</fullName>
    </submittedName>
</protein>
<reference evidence="1 2" key="1">
    <citation type="journal article" date="2022" name="Int. J. Syst. Evol. Microbiol.">
        <title>Pseudomonas aegrilactucae sp. nov. and Pseudomonas morbosilactucae sp. nov., pathogens causing bacterial rot of lettuce in Japan.</title>
        <authorList>
            <person name="Sawada H."/>
            <person name="Fujikawa T."/>
            <person name="Satou M."/>
        </authorList>
    </citation>
    <scope>NUCLEOTIDE SEQUENCE [LARGE SCALE GENOMIC DNA]</scope>
    <source>
        <strain evidence="1 2">MAFF 302030</strain>
    </source>
</reference>
<reference evidence="1 2" key="2">
    <citation type="journal article" date="2023" name="Plant Pathol.">
        <title>Dismantling and reorganizing Pseudomonas marginalis sensu#lato.</title>
        <authorList>
            <person name="Sawada H."/>
            <person name="Fujikawa T."/>
            <person name="Satou M."/>
        </authorList>
    </citation>
    <scope>NUCLEOTIDE SEQUENCE [LARGE SCALE GENOMIC DNA]</scope>
    <source>
        <strain evidence="1 2">MAFF 302030</strain>
    </source>
</reference>
<dbReference type="AlphaFoldDB" id="A0A9X2C814"/>
<evidence type="ECO:0000313" key="2">
    <source>
        <dbReference type="Proteomes" id="UP001155059"/>
    </source>
</evidence>
<dbReference type="Proteomes" id="UP001155059">
    <property type="component" value="Unassembled WGS sequence"/>
</dbReference>
<proteinExistence type="predicted"/>
<evidence type="ECO:0000313" key="1">
    <source>
        <dbReference type="EMBL" id="MCK9799794.1"/>
    </source>
</evidence>
<comment type="caution">
    <text evidence="1">The sequence shown here is derived from an EMBL/GenBank/DDBJ whole genome shotgun (WGS) entry which is preliminary data.</text>
</comment>
<organism evidence="1 2">
    <name type="scientific">Pseudomonas morbosilactucae</name>
    <dbReference type="NCBI Taxonomy" id="2938197"/>
    <lineage>
        <taxon>Bacteria</taxon>
        <taxon>Pseudomonadati</taxon>
        <taxon>Pseudomonadota</taxon>
        <taxon>Gammaproteobacteria</taxon>
        <taxon>Pseudomonadales</taxon>
        <taxon>Pseudomonadaceae</taxon>
        <taxon>Pseudomonas</taxon>
    </lineage>
</organism>
<name>A0A9X2C814_9PSED</name>
<dbReference type="EMBL" id="JALQCW010000051">
    <property type="protein sequence ID" value="MCK9799794.1"/>
    <property type="molecule type" value="Genomic_DNA"/>
</dbReference>
<accession>A0A9X2C814</accession>
<gene>
    <name evidence="1" type="ORF">M1B34_19305</name>
</gene>
<dbReference type="RefSeq" id="WP_268265981.1">
    <property type="nucleotide sequence ID" value="NZ_JALQCW010000051.1"/>
</dbReference>
<sequence length="151" mass="16595">MSFLLGLVFALIQLWTLNATDDGLEGASVESARARVVSLDSFSLMTEDLDSGERRQLKEVRGLTRWVVERGTVKGQVLELTYLRDYLLSGSFNGAAVCVALCSNALECQENRRERESSLAMLLFAWGTTLGCLVLHGMRLRASKTTPLPPG</sequence>